<protein>
    <submittedName>
        <fullName evidence="2">Uncharacterized protein</fullName>
    </submittedName>
</protein>
<dbReference type="EMBL" id="HBUF01375660">
    <property type="protein sequence ID" value="CAG6728182.1"/>
    <property type="molecule type" value="Transcribed_RNA"/>
</dbReference>
<evidence type="ECO:0000313" key="2">
    <source>
        <dbReference type="EMBL" id="CAG6728184.1"/>
    </source>
</evidence>
<feature type="compositionally biased region" description="Low complexity" evidence="1">
    <location>
        <begin position="87"/>
        <end position="104"/>
    </location>
</feature>
<accession>A0A8D8YGM1</accession>
<dbReference type="EMBL" id="HBUF01375658">
    <property type="protein sequence ID" value="CAG6728176.1"/>
    <property type="molecule type" value="Transcribed_RNA"/>
</dbReference>
<organism evidence="2">
    <name type="scientific">Cacopsylla melanoneura</name>
    <dbReference type="NCBI Taxonomy" id="428564"/>
    <lineage>
        <taxon>Eukaryota</taxon>
        <taxon>Metazoa</taxon>
        <taxon>Ecdysozoa</taxon>
        <taxon>Arthropoda</taxon>
        <taxon>Hexapoda</taxon>
        <taxon>Insecta</taxon>
        <taxon>Pterygota</taxon>
        <taxon>Neoptera</taxon>
        <taxon>Paraneoptera</taxon>
        <taxon>Hemiptera</taxon>
        <taxon>Sternorrhyncha</taxon>
        <taxon>Psylloidea</taxon>
        <taxon>Psyllidae</taxon>
        <taxon>Psyllinae</taxon>
        <taxon>Cacopsylla</taxon>
    </lineage>
</organism>
<dbReference type="EMBL" id="HBUF01375661">
    <property type="protein sequence ID" value="CAG6728184.1"/>
    <property type="molecule type" value="Transcribed_RNA"/>
</dbReference>
<name>A0A8D8YGM1_9HEMI</name>
<dbReference type="EMBL" id="HBUF01375659">
    <property type="protein sequence ID" value="CAG6728179.1"/>
    <property type="molecule type" value="Transcribed_RNA"/>
</dbReference>
<sequence>MLPPHSTSETKCWDRVGPIWRTLCKKQGPELPSGAKDQGSLRRIVDRNHWNPCISVLNTRSPKSYRMLVSWHSLSWRLFSANCKTNSNSFNNSNNSSSNSKYSNGPTRGMHRARPPHNNSNSCCSNRPCYSSNNRRG</sequence>
<evidence type="ECO:0000256" key="1">
    <source>
        <dbReference type="SAM" id="MobiDB-lite"/>
    </source>
</evidence>
<feature type="region of interest" description="Disordered" evidence="1">
    <location>
        <begin position="87"/>
        <end position="120"/>
    </location>
</feature>
<dbReference type="AlphaFoldDB" id="A0A8D8YGM1"/>
<reference evidence="2" key="1">
    <citation type="submission" date="2021-05" db="EMBL/GenBank/DDBJ databases">
        <authorList>
            <person name="Alioto T."/>
            <person name="Alioto T."/>
            <person name="Gomez Garrido J."/>
        </authorList>
    </citation>
    <scope>NUCLEOTIDE SEQUENCE</scope>
</reference>
<proteinExistence type="predicted"/>